<evidence type="ECO:0000256" key="1">
    <source>
        <dbReference type="ARBA" id="ARBA00004370"/>
    </source>
</evidence>
<keyword evidence="5 8" id="KW-1133">Transmembrane helix</keyword>
<dbReference type="PANTHER" id="PTHR15858">
    <property type="entry name" value="IMMEDIATE EARLY RESPONSE 3-INTERACTING PROTEIN 1"/>
    <property type="match status" value="1"/>
</dbReference>
<dbReference type="PANTHER" id="PTHR15858:SF0">
    <property type="entry name" value="IMMEDIATE EARLY RESPONSE 3-INTERACTING PROTEIN 1"/>
    <property type="match status" value="1"/>
</dbReference>
<keyword evidence="2" id="KW-0813">Transport</keyword>
<protein>
    <recommendedName>
        <fullName evidence="11">Yos1-like protein</fullName>
    </recommendedName>
</protein>
<organism evidence="9 10">
    <name type="scientific">Prorocentrum cordatum</name>
    <dbReference type="NCBI Taxonomy" id="2364126"/>
    <lineage>
        <taxon>Eukaryota</taxon>
        <taxon>Sar</taxon>
        <taxon>Alveolata</taxon>
        <taxon>Dinophyceae</taxon>
        <taxon>Prorocentrales</taxon>
        <taxon>Prorocentraceae</taxon>
        <taxon>Prorocentrum</taxon>
    </lineage>
</organism>
<keyword evidence="6 8" id="KW-0472">Membrane</keyword>
<reference evidence="9" key="1">
    <citation type="submission" date="2023-10" db="EMBL/GenBank/DDBJ databases">
        <authorList>
            <person name="Chen Y."/>
            <person name="Shah S."/>
            <person name="Dougan E. K."/>
            <person name="Thang M."/>
            <person name="Chan C."/>
        </authorList>
    </citation>
    <scope>NUCLEOTIDE SEQUENCE [LARGE SCALE GENOMIC DNA]</scope>
</reference>
<sequence>MLLLRSPSVSDDARGSVCPISSDGVRFLNPCVRSTTSACRTRHRAPWGHQGLVAMAIRLVHLFEAGLLMMNAFAILNEKRFLRRFGLDQAVAGDNLGPKNQVATFLHAMRTFMRYPLVAMNLLIVFYELLLG</sequence>
<dbReference type="Pfam" id="PF08571">
    <property type="entry name" value="Yos1"/>
    <property type="match status" value="1"/>
</dbReference>
<evidence type="ECO:0000256" key="5">
    <source>
        <dbReference type="ARBA" id="ARBA00022989"/>
    </source>
</evidence>
<evidence type="ECO:0000313" key="9">
    <source>
        <dbReference type="EMBL" id="CAK0881025.1"/>
    </source>
</evidence>
<evidence type="ECO:0000256" key="2">
    <source>
        <dbReference type="ARBA" id="ARBA00022448"/>
    </source>
</evidence>
<dbReference type="EMBL" id="CAUYUJ010018141">
    <property type="protein sequence ID" value="CAK0881025.1"/>
    <property type="molecule type" value="Genomic_DNA"/>
</dbReference>
<keyword evidence="4" id="KW-0653">Protein transport</keyword>
<feature type="transmembrane region" description="Helical" evidence="8">
    <location>
        <begin position="52"/>
        <end position="76"/>
    </location>
</feature>
<evidence type="ECO:0000256" key="7">
    <source>
        <dbReference type="ARBA" id="ARBA00024203"/>
    </source>
</evidence>
<evidence type="ECO:0000256" key="8">
    <source>
        <dbReference type="SAM" id="Phobius"/>
    </source>
</evidence>
<evidence type="ECO:0000256" key="3">
    <source>
        <dbReference type="ARBA" id="ARBA00022692"/>
    </source>
</evidence>
<evidence type="ECO:0008006" key="11">
    <source>
        <dbReference type="Google" id="ProtNLM"/>
    </source>
</evidence>
<proteinExistence type="inferred from homology"/>
<evidence type="ECO:0000256" key="4">
    <source>
        <dbReference type="ARBA" id="ARBA00022927"/>
    </source>
</evidence>
<comment type="similarity">
    <text evidence="7">Belongs to the YOS1 family.</text>
</comment>
<dbReference type="Proteomes" id="UP001189429">
    <property type="component" value="Unassembled WGS sequence"/>
</dbReference>
<accession>A0ABN9W4K1</accession>
<comment type="caution">
    <text evidence="9">The sequence shown here is derived from an EMBL/GenBank/DDBJ whole genome shotgun (WGS) entry which is preliminary data.</text>
</comment>
<dbReference type="InterPro" id="IPR013880">
    <property type="entry name" value="Yos1"/>
</dbReference>
<keyword evidence="10" id="KW-1185">Reference proteome</keyword>
<name>A0ABN9W4K1_9DINO</name>
<evidence type="ECO:0000256" key="6">
    <source>
        <dbReference type="ARBA" id="ARBA00023136"/>
    </source>
</evidence>
<comment type="subcellular location">
    <subcellularLocation>
        <location evidence="1">Membrane</location>
    </subcellularLocation>
</comment>
<feature type="transmembrane region" description="Helical" evidence="8">
    <location>
        <begin position="112"/>
        <end position="130"/>
    </location>
</feature>
<gene>
    <name evidence="9" type="ORF">PCOR1329_LOCUS63989</name>
</gene>
<keyword evidence="3 8" id="KW-0812">Transmembrane</keyword>
<evidence type="ECO:0000313" key="10">
    <source>
        <dbReference type="Proteomes" id="UP001189429"/>
    </source>
</evidence>